<evidence type="ECO:0000313" key="2">
    <source>
        <dbReference type="Proteomes" id="UP000712157"/>
    </source>
</evidence>
<keyword evidence="2" id="KW-1185">Reference proteome</keyword>
<dbReference type="EMBL" id="JAHQCW010000022">
    <property type="protein sequence ID" value="MBU9737559.1"/>
    <property type="molecule type" value="Genomic_DNA"/>
</dbReference>
<evidence type="ECO:0000313" key="1">
    <source>
        <dbReference type="EMBL" id="MBU9737559.1"/>
    </source>
</evidence>
<dbReference type="AlphaFoldDB" id="A0A949K0N7"/>
<gene>
    <name evidence="1" type="ORF">KTH89_13500</name>
</gene>
<proteinExistence type="predicted"/>
<dbReference type="NCBIfam" id="NF041770">
    <property type="entry name" value="CFI_box_CTERM"/>
    <property type="match status" value="1"/>
</dbReference>
<name>A0A949K0N7_9FIRM</name>
<dbReference type="InterPro" id="IPR049886">
    <property type="entry name" value="CFI_box_CTERM_dom"/>
</dbReference>
<dbReference type="Proteomes" id="UP000712157">
    <property type="component" value="Unassembled WGS sequence"/>
</dbReference>
<organism evidence="1 2">
    <name type="scientific">Diplocloster agilis</name>
    <dbReference type="NCBI Taxonomy" id="2850323"/>
    <lineage>
        <taxon>Bacteria</taxon>
        <taxon>Bacillati</taxon>
        <taxon>Bacillota</taxon>
        <taxon>Clostridia</taxon>
        <taxon>Lachnospirales</taxon>
        <taxon>Lachnospiraceae</taxon>
        <taxon>Diplocloster</taxon>
    </lineage>
</organism>
<dbReference type="RefSeq" id="WP_158346916.1">
    <property type="nucleotide sequence ID" value="NZ_JAHQCW010000022.1"/>
</dbReference>
<sequence length="314" mass="36602">MEFIEGKCPKCQGVLQIPRDRDKIICMYCGEEIETAAAVKQEESQKQAEAEKKKKDERAYERDYQMAMEGIPQILFNMDQPLVNFKKGLYEGAFRKHYMQHIVTLEAIESVYQMAEDKDSVLNDLSAAVVDKARKELEPITRKGPRSQKIMDFNMGLVVFAIPTILEYKGESSDPLADRILELWNQEFPQHHVGKASFADINGGFRRKFCYITTAVCESLGKPDDCYELTLLRNYRDQYLANQDGGDAIIKEYYDIAPTIVKRINKRTDRREVYESIWEQYLSPCIKLIEEDKNTECQEIYSKMVRELQKEYLF</sequence>
<accession>A0A949K0N7</accession>
<protein>
    <submittedName>
        <fullName evidence="1">Uncharacterized protein</fullName>
    </submittedName>
</protein>
<comment type="caution">
    <text evidence="1">The sequence shown here is derived from an EMBL/GenBank/DDBJ whole genome shotgun (WGS) entry which is preliminary data.</text>
</comment>
<reference evidence="1" key="1">
    <citation type="submission" date="2021-06" db="EMBL/GenBank/DDBJ databases">
        <title>Description of novel taxa of the family Lachnospiraceae.</title>
        <authorList>
            <person name="Chaplin A.V."/>
            <person name="Sokolova S.R."/>
            <person name="Pikina A.P."/>
            <person name="Korzhanova M."/>
            <person name="Belova V."/>
            <person name="Korostin D."/>
            <person name="Efimov B.A."/>
        </authorList>
    </citation>
    <scope>NUCLEOTIDE SEQUENCE</scope>
    <source>
        <strain evidence="1">ASD5720</strain>
    </source>
</reference>